<evidence type="ECO:0000313" key="2">
    <source>
        <dbReference type="EMBL" id="KAJ9552579.1"/>
    </source>
</evidence>
<reference evidence="2" key="1">
    <citation type="submission" date="2023-03" db="EMBL/GenBank/DDBJ databases">
        <title>Chromosome-scale reference genome and RAD-based genetic map of yellow starthistle (Centaurea solstitialis) reveal putative structural variation and QTLs associated with invader traits.</title>
        <authorList>
            <person name="Reatini B."/>
            <person name="Cang F.A."/>
            <person name="Jiang Q."/>
            <person name="Mckibben M.T.W."/>
            <person name="Barker M.S."/>
            <person name="Rieseberg L.H."/>
            <person name="Dlugosch K.M."/>
        </authorList>
    </citation>
    <scope>NUCLEOTIDE SEQUENCE</scope>
    <source>
        <strain evidence="2">CAN-66</strain>
        <tissue evidence="2">Leaf</tissue>
    </source>
</reference>
<dbReference type="EMBL" id="JARYMX010000004">
    <property type="protein sequence ID" value="KAJ9552579.1"/>
    <property type="molecule type" value="Genomic_DNA"/>
</dbReference>
<proteinExistence type="predicted"/>
<sequence>MVVGVGEALKKGRRRRVVGEGLSKSVAGGKTGATSTYIVSMKQTSKELFISYSSTMGRDKDDPRWQYGTSVEGTKNSVQYNFRGKISTAGITRHKHHLVGVDRNIKKCKRVPDDVSQMFKELFEKRRKRKNVSNNVLAGKLVEEKYPHIYWTPCAAHCIDLMLEDIFKLSHLKKALERAILVNTYIYNWTLLLNMMQDFTGKRDMVRPAKTWFATAFITLNCFWTHKKSLRKMFTFEKKFAKEAGGRQTANTILLPNFWKNIDIAVKVGLPLLGVLRLIDGERKPPMGYIYEAMDRAKGCISNSFHTKVDKYEENFYNH</sequence>
<dbReference type="PANTHER" id="PTHR32166">
    <property type="entry name" value="OSJNBA0013A04.12 PROTEIN"/>
    <property type="match status" value="1"/>
</dbReference>
<gene>
    <name evidence="2" type="ORF">OSB04_016624</name>
</gene>
<dbReference type="SUPFAM" id="SSF53098">
    <property type="entry name" value="Ribonuclease H-like"/>
    <property type="match status" value="1"/>
</dbReference>
<evidence type="ECO:0000259" key="1">
    <source>
        <dbReference type="Pfam" id="PF04937"/>
    </source>
</evidence>
<evidence type="ECO:0000313" key="3">
    <source>
        <dbReference type="Proteomes" id="UP001172457"/>
    </source>
</evidence>
<name>A0AA38T2Z3_9ASTR</name>
<dbReference type="Pfam" id="PF04937">
    <property type="entry name" value="DUF659"/>
    <property type="match status" value="1"/>
</dbReference>
<keyword evidence="3" id="KW-1185">Reference proteome</keyword>
<accession>A0AA38T2Z3</accession>
<feature type="domain" description="DUF659" evidence="1">
    <location>
        <begin position="131"/>
        <end position="179"/>
    </location>
</feature>
<protein>
    <recommendedName>
        <fullName evidence="1">DUF659 domain-containing protein</fullName>
    </recommendedName>
</protein>
<dbReference type="PANTHER" id="PTHR32166:SF74">
    <property type="entry name" value="OS05G0256350 PROTEIN"/>
    <property type="match status" value="1"/>
</dbReference>
<comment type="caution">
    <text evidence="2">The sequence shown here is derived from an EMBL/GenBank/DDBJ whole genome shotgun (WGS) entry which is preliminary data.</text>
</comment>
<dbReference type="InterPro" id="IPR012337">
    <property type="entry name" value="RNaseH-like_sf"/>
</dbReference>
<organism evidence="2 3">
    <name type="scientific">Centaurea solstitialis</name>
    <name type="common">yellow star-thistle</name>
    <dbReference type="NCBI Taxonomy" id="347529"/>
    <lineage>
        <taxon>Eukaryota</taxon>
        <taxon>Viridiplantae</taxon>
        <taxon>Streptophyta</taxon>
        <taxon>Embryophyta</taxon>
        <taxon>Tracheophyta</taxon>
        <taxon>Spermatophyta</taxon>
        <taxon>Magnoliopsida</taxon>
        <taxon>eudicotyledons</taxon>
        <taxon>Gunneridae</taxon>
        <taxon>Pentapetalae</taxon>
        <taxon>asterids</taxon>
        <taxon>campanulids</taxon>
        <taxon>Asterales</taxon>
        <taxon>Asteraceae</taxon>
        <taxon>Carduoideae</taxon>
        <taxon>Cardueae</taxon>
        <taxon>Centaureinae</taxon>
        <taxon>Centaurea</taxon>
    </lineage>
</organism>
<dbReference type="Proteomes" id="UP001172457">
    <property type="component" value="Chromosome 4"/>
</dbReference>
<dbReference type="InterPro" id="IPR007021">
    <property type="entry name" value="DUF659"/>
</dbReference>
<dbReference type="AlphaFoldDB" id="A0AA38T2Z3"/>